<protein>
    <submittedName>
        <fullName evidence="1">13057_t:CDS:1</fullName>
    </submittedName>
</protein>
<dbReference type="Proteomes" id="UP000789405">
    <property type="component" value="Unassembled WGS sequence"/>
</dbReference>
<reference evidence="1" key="1">
    <citation type="submission" date="2021-06" db="EMBL/GenBank/DDBJ databases">
        <authorList>
            <person name="Kallberg Y."/>
            <person name="Tangrot J."/>
            <person name="Rosling A."/>
        </authorList>
    </citation>
    <scope>NUCLEOTIDE SEQUENCE</scope>
    <source>
        <strain evidence="1">MA453B</strain>
    </source>
</reference>
<keyword evidence="2" id="KW-1185">Reference proteome</keyword>
<comment type="caution">
    <text evidence="1">The sequence shown here is derived from an EMBL/GenBank/DDBJ whole genome shotgun (WGS) entry which is preliminary data.</text>
</comment>
<sequence>MPLYLFENVLRKSKLIIRKDIANTKTTTQLMLSFEISFKLHIRKDLRLITK</sequence>
<proteinExistence type="predicted"/>
<dbReference type="AlphaFoldDB" id="A0A9N9BKY8"/>
<evidence type="ECO:0000313" key="2">
    <source>
        <dbReference type="Proteomes" id="UP000789405"/>
    </source>
</evidence>
<gene>
    <name evidence="1" type="ORF">DERYTH_LOCUS6056</name>
</gene>
<evidence type="ECO:0000313" key="1">
    <source>
        <dbReference type="EMBL" id="CAG8567838.1"/>
    </source>
</evidence>
<name>A0A9N9BKY8_9GLOM</name>
<organism evidence="1 2">
    <name type="scientific">Dentiscutata erythropus</name>
    <dbReference type="NCBI Taxonomy" id="1348616"/>
    <lineage>
        <taxon>Eukaryota</taxon>
        <taxon>Fungi</taxon>
        <taxon>Fungi incertae sedis</taxon>
        <taxon>Mucoromycota</taxon>
        <taxon>Glomeromycotina</taxon>
        <taxon>Glomeromycetes</taxon>
        <taxon>Diversisporales</taxon>
        <taxon>Gigasporaceae</taxon>
        <taxon>Dentiscutata</taxon>
    </lineage>
</organism>
<accession>A0A9N9BKY8</accession>
<dbReference type="EMBL" id="CAJVPY010002654">
    <property type="protein sequence ID" value="CAG8567838.1"/>
    <property type="molecule type" value="Genomic_DNA"/>
</dbReference>